<dbReference type="EMBL" id="KV425570">
    <property type="protein sequence ID" value="KZT25791.1"/>
    <property type="molecule type" value="Genomic_DNA"/>
</dbReference>
<keyword evidence="2" id="KW-1185">Reference proteome</keyword>
<reference evidence="1 2" key="1">
    <citation type="journal article" date="2016" name="Mol. Biol. Evol.">
        <title>Comparative Genomics of Early-Diverging Mushroom-Forming Fungi Provides Insights into the Origins of Lignocellulose Decay Capabilities.</title>
        <authorList>
            <person name="Nagy L.G."/>
            <person name="Riley R."/>
            <person name="Tritt A."/>
            <person name="Adam C."/>
            <person name="Daum C."/>
            <person name="Floudas D."/>
            <person name="Sun H."/>
            <person name="Yadav J.S."/>
            <person name="Pangilinan J."/>
            <person name="Larsson K.H."/>
            <person name="Matsuura K."/>
            <person name="Barry K."/>
            <person name="Labutti K."/>
            <person name="Kuo R."/>
            <person name="Ohm R.A."/>
            <person name="Bhattacharya S.S."/>
            <person name="Shirouzu T."/>
            <person name="Yoshinaga Y."/>
            <person name="Martin F.M."/>
            <person name="Grigoriev I.V."/>
            <person name="Hibbett D.S."/>
        </authorList>
    </citation>
    <scope>NUCLEOTIDE SEQUENCE [LARGE SCALE GENOMIC DNA]</scope>
    <source>
        <strain evidence="1 2">HHB14362 ss-1</strain>
    </source>
</reference>
<name>A0A165SWN8_9AGAM</name>
<organism evidence="1 2">
    <name type="scientific">Neolentinus lepideus HHB14362 ss-1</name>
    <dbReference type="NCBI Taxonomy" id="1314782"/>
    <lineage>
        <taxon>Eukaryota</taxon>
        <taxon>Fungi</taxon>
        <taxon>Dikarya</taxon>
        <taxon>Basidiomycota</taxon>
        <taxon>Agaricomycotina</taxon>
        <taxon>Agaricomycetes</taxon>
        <taxon>Gloeophyllales</taxon>
        <taxon>Gloeophyllaceae</taxon>
        <taxon>Neolentinus</taxon>
    </lineage>
</organism>
<proteinExistence type="predicted"/>
<gene>
    <name evidence="1" type="ORF">NEOLEDRAFT_1133331</name>
</gene>
<dbReference type="AlphaFoldDB" id="A0A165SWN8"/>
<dbReference type="Proteomes" id="UP000076761">
    <property type="component" value="Unassembled WGS sequence"/>
</dbReference>
<evidence type="ECO:0000313" key="1">
    <source>
        <dbReference type="EMBL" id="KZT25791.1"/>
    </source>
</evidence>
<accession>A0A165SWN8</accession>
<dbReference type="InParanoid" id="A0A165SWN8"/>
<evidence type="ECO:0000313" key="2">
    <source>
        <dbReference type="Proteomes" id="UP000076761"/>
    </source>
</evidence>
<protein>
    <submittedName>
        <fullName evidence="1">Uncharacterized protein</fullName>
    </submittedName>
</protein>
<sequence length="113" mass="12140">MTTAVFFSQCTAPDASSSSFHNTTTAAFSSQHLYPIPQALPMDDYMPINDFTGADTLDHTALGPVHLDNDVGMDTHPFVSSFSIIQWKFDATSPRSVAHRANPPASGPSSLIL</sequence>